<dbReference type="PATRIC" id="fig|1609969.3.peg.1481"/>
<dbReference type="AlphaFoldDB" id="A0A0F0CNC0"/>
<keyword evidence="3" id="KW-1185">Reference proteome</keyword>
<reference evidence="2 3" key="1">
    <citation type="submission" date="2015-02" db="EMBL/GenBank/DDBJ databases">
        <title>Single-cell genomics of uncultivated deep-branching MTB reveals a conserved set of magnetosome genes.</title>
        <authorList>
            <person name="Kolinko S."/>
            <person name="Richter M."/>
            <person name="Glockner F.O."/>
            <person name="Brachmann A."/>
            <person name="Schuler D."/>
        </authorList>
    </citation>
    <scope>NUCLEOTIDE SEQUENCE [LARGE SCALE GENOMIC DNA]</scope>
    <source>
        <strain evidence="2">SKK-01</strain>
    </source>
</reference>
<feature type="transmembrane region" description="Helical" evidence="1">
    <location>
        <begin position="236"/>
        <end position="254"/>
    </location>
</feature>
<dbReference type="EMBL" id="JYNY01000275">
    <property type="protein sequence ID" value="KJJ84742.1"/>
    <property type="molecule type" value="Genomic_DNA"/>
</dbReference>
<name>A0A0F0CNC0_9BACT</name>
<feature type="transmembrane region" description="Helical" evidence="1">
    <location>
        <begin position="103"/>
        <end position="121"/>
    </location>
</feature>
<feature type="transmembrane region" description="Helical" evidence="1">
    <location>
        <begin position="337"/>
        <end position="360"/>
    </location>
</feature>
<feature type="transmembrane region" description="Helical" evidence="1">
    <location>
        <begin position="303"/>
        <end position="325"/>
    </location>
</feature>
<organism evidence="2 3">
    <name type="scientific">Candidatus Omnitrophus magneticus</name>
    <dbReference type="NCBI Taxonomy" id="1609969"/>
    <lineage>
        <taxon>Bacteria</taxon>
        <taxon>Pseudomonadati</taxon>
        <taxon>Candidatus Omnitrophota</taxon>
        <taxon>Candidatus Omnitrophus</taxon>
    </lineage>
</organism>
<gene>
    <name evidence="2" type="ORF">OMAG_001387</name>
</gene>
<evidence type="ECO:0000313" key="2">
    <source>
        <dbReference type="EMBL" id="KJJ84742.1"/>
    </source>
</evidence>
<keyword evidence="1" id="KW-0812">Transmembrane</keyword>
<feature type="transmembrane region" description="Helical" evidence="1">
    <location>
        <begin position="397"/>
        <end position="415"/>
    </location>
</feature>
<accession>A0A0F0CNC0</accession>
<proteinExistence type="predicted"/>
<feature type="transmembrane region" description="Helical" evidence="1">
    <location>
        <begin position="192"/>
        <end position="224"/>
    </location>
</feature>
<keyword evidence="1" id="KW-0472">Membrane</keyword>
<evidence type="ECO:0008006" key="4">
    <source>
        <dbReference type="Google" id="ProtNLM"/>
    </source>
</evidence>
<evidence type="ECO:0000256" key="1">
    <source>
        <dbReference type="SAM" id="Phobius"/>
    </source>
</evidence>
<comment type="caution">
    <text evidence="2">The sequence shown here is derived from an EMBL/GenBank/DDBJ whole genome shotgun (WGS) entry which is preliminary data.</text>
</comment>
<feature type="transmembrane region" description="Helical" evidence="1">
    <location>
        <begin position="372"/>
        <end position="390"/>
    </location>
</feature>
<evidence type="ECO:0000313" key="3">
    <source>
        <dbReference type="Proteomes" id="UP000033428"/>
    </source>
</evidence>
<feature type="transmembrane region" description="Helical" evidence="1">
    <location>
        <begin position="127"/>
        <end position="143"/>
    </location>
</feature>
<dbReference type="Proteomes" id="UP000033428">
    <property type="component" value="Unassembled WGS sequence"/>
</dbReference>
<sequence length="575" mass="65607">MKLTSYAQDALKLWKAEATLSRFLIIVCLAMVIFAYLPTCQIDYVTQDQWRAFRYSTLEGSWISRGEACQHMVRAFYVFTGRPLVWLGELLEHAVVGKIRDFIYLRPVVLVFVVISVLYLGRVIAPLVNGWVGGVVVASLFVLGPGYSFIYFQGMTGAPVLLSIPLSAASFSKLNKWSYHPEILDRKSLKQLFISLMLFLSACMLYPAWAFIVVPLGWCFFCLYSAGSPGRRFKRFLLTMSFYFLATIIYYLFVKVSVILLTWMGAYVETGNYTVSMSLRPSILYDRLVIMARYFYDLRLFSFQYSGGLSVFILTLFSIHVAVTMTKNSETRANRTIVWSAGVFLLTIIILAGSVSPWFFSNMPGLSNRHLIPWYFFFFIDAVILIQYGLGQALKNNNQYVSILLIILILTPMAFCQNRLSFLEVASSNMEIEIFRSELGKWLDKKGYESQRYLLVVRPQTFSSRLIEGQMASLREYAGENLSLSSACHPEHIYQMVNALLRERNDHPLGKSVEIVDCRFDRTLAENKYTEGKVALLQTNGENLTINGKNPYIINLSLLTSKPVFPKLIESSHQE</sequence>
<protein>
    <recommendedName>
        <fullName evidence="4">Glycosyltransferase RgtA/B/C/D-like domain-containing protein</fullName>
    </recommendedName>
</protein>
<feature type="transmembrane region" description="Helical" evidence="1">
    <location>
        <begin position="20"/>
        <end position="37"/>
    </location>
</feature>
<keyword evidence="1" id="KW-1133">Transmembrane helix</keyword>